<gene>
    <name evidence="1" type="ORF">M0R89_19520</name>
</gene>
<dbReference type="AlphaFoldDB" id="A0A8U0HZZ2"/>
<dbReference type="RefSeq" id="WP_248652386.1">
    <property type="nucleotide sequence ID" value="NZ_CP096660.1"/>
</dbReference>
<protein>
    <submittedName>
        <fullName evidence="1">dCTP deaminase</fullName>
    </submittedName>
</protein>
<accession>A0A8U0HZZ2</accession>
<geneLocation type="plasmid" evidence="1 2">
    <name>unnamed1</name>
</geneLocation>
<sequence length="145" mass="16056">MRPSELTTLVSGLLHEETQVTDRGLDLTVNEVLRVETPGSVDFGGDELDGANLSAHEKVWHDGDDDYQWWHLEGGQYLVEYNETLSADRPLTVQTRDAVRTRGAFHPTLELTELGRVPFSVASGGIRLKENARISTVLPPDEGSE</sequence>
<name>A0A8U0HZZ2_9EURY</name>
<dbReference type="GeneID" id="72187437"/>
<dbReference type="EMBL" id="CP096660">
    <property type="protein sequence ID" value="UPV76353.1"/>
    <property type="molecule type" value="Genomic_DNA"/>
</dbReference>
<dbReference type="KEGG" id="halx:M0R89_19520"/>
<evidence type="ECO:0000313" key="1">
    <source>
        <dbReference type="EMBL" id="UPV76353.1"/>
    </source>
</evidence>
<keyword evidence="2" id="KW-1185">Reference proteome</keyword>
<dbReference type="Proteomes" id="UP000830729">
    <property type="component" value="Plasmid unnamed1"/>
</dbReference>
<keyword evidence="1" id="KW-0614">Plasmid</keyword>
<organism evidence="1 2">
    <name type="scientific">Halorussus limi</name>
    <dbReference type="NCBI Taxonomy" id="2938695"/>
    <lineage>
        <taxon>Archaea</taxon>
        <taxon>Methanobacteriati</taxon>
        <taxon>Methanobacteriota</taxon>
        <taxon>Stenosarchaea group</taxon>
        <taxon>Halobacteria</taxon>
        <taxon>Halobacteriales</taxon>
        <taxon>Haladaptataceae</taxon>
        <taxon>Halorussus</taxon>
    </lineage>
</organism>
<reference evidence="1 2" key="1">
    <citation type="submission" date="2022-04" db="EMBL/GenBank/DDBJ databases">
        <title>Diverse halophilic archaea isolated from saline environments.</title>
        <authorList>
            <person name="Cui H.-L."/>
        </authorList>
    </citation>
    <scope>NUCLEOTIDE SEQUENCE [LARGE SCALE GENOMIC DNA]</scope>
    <source>
        <strain evidence="1 2">XZYJT49</strain>
        <plasmid evidence="1 2">unnamed1</plasmid>
    </source>
</reference>
<proteinExistence type="predicted"/>
<evidence type="ECO:0000313" key="2">
    <source>
        <dbReference type="Proteomes" id="UP000830729"/>
    </source>
</evidence>